<accession>A0A5N8XLS2</accession>
<name>A0A5N8XLS2_9ACTN</name>
<keyword evidence="3" id="KW-1185">Reference proteome</keyword>
<dbReference type="EMBL" id="VJZC01000203">
    <property type="protein sequence ID" value="MPY60337.1"/>
    <property type="molecule type" value="Genomic_DNA"/>
</dbReference>
<dbReference type="InterPro" id="IPR028939">
    <property type="entry name" value="P5C_Rdtase_cat_N"/>
</dbReference>
<evidence type="ECO:0000313" key="2">
    <source>
        <dbReference type="EMBL" id="MPY60337.1"/>
    </source>
</evidence>
<protein>
    <recommendedName>
        <fullName evidence="1">Pyrroline-5-carboxylate reductase catalytic N-terminal domain-containing protein</fullName>
    </recommendedName>
</protein>
<sequence length="116" mass="11506">MSKPRGPQTLAETVAELGRRARAATPEEAARAGDRVVVNIPPAPYRGFPAAAPSGEVVLDIEASVTRRATNPTTAASALSSHVTSSAITSSTRSAALGSGPRLASAVCVAAPGGTG</sequence>
<evidence type="ECO:0000259" key="1">
    <source>
        <dbReference type="Pfam" id="PF03807"/>
    </source>
</evidence>
<evidence type="ECO:0000313" key="3">
    <source>
        <dbReference type="Proteomes" id="UP000400924"/>
    </source>
</evidence>
<dbReference type="Pfam" id="PF03807">
    <property type="entry name" value="F420_oxidored"/>
    <property type="match status" value="1"/>
</dbReference>
<reference evidence="2 3" key="1">
    <citation type="submission" date="2019-07" db="EMBL/GenBank/DDBJ databases">
        <title>New species of Amycolatopsis and Streptomyces.</title>
        <authorList>
            <person name="Duangmal K."/>
            <person name="Teo W.F.A."/>
            <person name="Lipun K."/>
        </authorList>
    </citation>
    <scope>NUCLEOTIDE SEQUENCE [LARGE SCALE GENOMIC DNA]</scope>
    <source>
        <strain evidence="2 3">NBRC 106415</strain>
    </source>
</reference>
<organism evidence="2 3">
    <name type="scientific">Streptomyces spongiae</name>
    <dbReference type="NCBI Taxonomy" id="565072"/>
    <lineage>
        <taxon>Bacteria</taxon>
        <taxon>Bacillati</taxon>
        <taxon>Actinomycetota</taxon>
        <taxon>Actinomycetes</taxon>
        <taxon>Kitasatosporales</taxon>
        <taxon>Streptomycetaceae</taxon>
        <taxon>Streptomyces</taxon>
    </lineage>
</organism>
<gene>
    <name evidence="2" type="ORF">FNH08_25145</name>
</gene>
<dbReference type="Gene3D" id="3.40.50.720">
    <property type="entry name" value="NAD(P)-binding Rossmann-like Domain"/>
    <property type="match status" value="1"/>
</dbReference>
<comment type="caution">
    <text evidence="2">The sequence shown here is derived from an EMBL/GenBank/DDBJ whole genome shotgun (WGS) entry which is preliminary data.</text>
</comment>
<feature type="domain" description="Pyrroline-5-carboxylate reductase catalytic N-terminal" evidence="1">
    <location>
        <begin position="5"/>
        <end position="63"/>
    </location>
</feature>
<dbReference type="Proteomes" id="UP000400924">
    <property type="component" value="Unassembled WGS sequence"/>
</dbReference>
<proteinExistence type="predicted"/>
<dbReference type="AlphaFoldDB" id="A0A5N8XLS2"/>